<comment type="caution">
    <text evidence="1">The sequence shown here is derived from an EMBL/GenBank/DDBJ whole genome shotgun (WGS) entry which is preliminary data.</text>
</comment>
<sequence>MTAVAAVRSPAHRILELLLPYRRTAEPRGSSRPADFPRILEALGEVAGTDRRLLFALPGFPCKSPNPAKVMGALPDAGERASLRFLNALCAQIEAVHPAGVSLAICSDGHIFADAIGVDQDAIDAYFDDLRQTAEAEGLKHLVFFSLRDRYPGRMEQPRRQAIIEQYGPGLDELRGQVRADPTLATLYRGIIRFLVDDSVDHQGTRSALQRDCRRRAYQVLQRSMAWGGIVAEEFPEAVRLSIHPQPPDSEKFGLRLLDSDSVWTTPWHSAPLKLADGSLKLLRRDAVPADAQLRLRHGRPDFYELGAER</sequence>
<dbReference type="InterPro" id="IPR007817">
    <property type="entry name" value="Isocyanide_synthase_DIT1"/>
</dbReference>
<accession>A0ABU1J6M9</accession>
<dbReference type="EMBL" id="JAVDQF010000001">
    <property type="protein sequence ID" value="MDR6267809.1"/>
    <property type="molecule type" value="Genomic_DNA"/>
</dbReference>
<evidence type="ECO:0000313" key="2">
    <source>
        <dbReference type="Proteomes" id="UP001185069"/>
    </source>
</evidence>
<gene>
    <name evidence="1" type="ORF">JOE69_000047</name>
</gene>
<protein>
    <submittedName>
        <fullName evidence="1">Pyoverdine/dityrosine biosynthesis protein Dit1</fullName>
    </submittedName>
</protein>
<evidence type="ECO:0000313" key="1">
    <source>
        <dbReference type="EMBL" id="MDR6267809.1"/>
    </source>
</evidence>
<dbReference type="Pfam" id="PF05141">
    <property type="entry name" value="DIT1_PvcA"/>
    <property type="match status" value="1"/>
</dbReference>
<name>A0ABU1J6M9_9MICC</name>
<keyword evidence="2" id="KW-1185">Reference proteome</keyword>
<dbReference type="RefSeq" id="WP_309795050.1">
    <property type="nucleotide sequence ID" value="NZ_BAAAHY010000006.1"/>
</dbReference>
<dbReference type="PANTHER" id="PTHR37285:SF5">
    <property type="entry name" value="SPORE WALL MATURATION PROTEIN DIT1"/>
    <property type="match status" value="1"/>
</dbReference>
<proteinExistence type="predicted"/>
<organism evidence="1 2">
    <name type="scientific">Arthrobacter russicus</name>
    <dbReference type="NCBI Taxonomy" id="172040"/>
    <lineage>
        <taxon>Bacteria</taxon>
        <taxon>Bacillati</taxon>
        <taxon>Actinomycetota</taxon>
        <taxon>Actinomycetes</taxon>
        <taxon>Micrococcales</taxon>
        <taxon>Micrococcaceae</taxon>
        <taxon>Arthrobacter</taxon>
    </lineage>
</organism>
<dbReference type="Proteomes" id="UP001185069">
    <property type="component" value="Unassembled WGS sequence"/>
</dbReference>
<dbReference type="PANTHER" id="PTHR37285">
    <property type="entry name" value="SPORE WALL MATURATION PROTEIN DIT1"/>
    <property type="match status" value="1"/>
</dbReference>
<reference evidence="1 2" key="1">
    <citation type="submission" date="2023-07" db="EMBL/GenBank/DDBJ databases">
        <title>Sequencing the genomes of 1000 actinobacteria strains.</title>
        <authorList>
            <person name="Klenk H.-P."/>
        </authorList>
    </citation>
    <scope>NUCLEOTIDE SEQUENCE [LARGE SCALE GENOMIC DNA]</scope>
    <source>
        <strain evidence="1 2">DSM 14555</strain>
    </source>
</reference>